<name>A0A212JMR6_9BACT</name>
<dbReference type="RefSeq" id="WP_288210062.1">
    <property type="nucleotide sequence ID" value="NZ_CABQQB010000001.1"/>
</dbReference>
<reference evidence="1" key="1">
    <citation type="submission" date="2016-04" db="EMBL/GenBank/DDBJ databases">
        <authorList>
            <person name="Evans L.H."/>
            <person name="Alamgir A."/>
            <person name="Owens N."/>
            <person name="Weber N.D."/>
            <person name="Virtaneva K."/>
            <person name="Barbian K."/>
            <person name="Babar A."/>
            <person name="Rosenke K."/>
        </authorList>
    </citation>
    <scope>NUCLEOTIDE SEQUENCE</scope>
    <source>
        <strain evidence="1">86-1</strain>
    </source>
</reference>
<dbReference type="EMBL" id="FLUM01000002">
    <property type="protein sequence ID" value="SBW00710.1"/>
    <property type="molecule type" value="Genomic_DNA"/>
</dbReference>
<organism evidence="1">
    <name type="scientific">uncultured Dysgonomonas sp</name>
    <dbReference type="NCBI Taxonomy" id="206096"/>
    <lineage>
        <taxon>Bacteria</taxon>
        <taxon>Pseudomonadati</taxon>
        <taxon>Bacteroidota</taxon>
        <taxon>Bacteroidia</taxon>
        <taxon>Bacteroidales</taxon>
        <taxon>Dysgonomonadaceae</taxon>
        <taxon>Dysgonomonas</taxon>
        <taxon>environmental samples</taxon>
    </lineage>
</organism>
<evidence type="ECO:0000313" key="1">
    <source>
        <dbReference type="EMBL" id="SBW00710.1"/>
    </source>
</evidence>
<dbReference type="AlphaFoldDB" id="A0A212JMR6"/>
<accession>A0A212JMR6</accession>
<gene>
    <name evidence="1" type="ORF">KL86DYS1_20266</name>
</gene>
<protein>
    <submittedName>
        <fullName evidence="1">Uncharacterized protein</fullName>
    </submittedName>
</protein>
<sequence>MTKKKISFNNFLKGLLYDNTSMAEYSLYVADYFEQKEYIKLFGEYEAKENNGEEVDDDEIYQMYLKMLESIKRQYPTLYKKMDKYIDENY</sequence>
<proteinExistence type="predicted"/>